<keyword evidence="3" id="KW-1185">Reference proteome</keyword>
<keyword evidence="1" id="KW-0812">Transmembrane</keyword>
<reference evidence="3" key="1">
    <citation type="journal article" date="2019" name="Int. J. Syst. Evol. Microbiol.">
        <title>The Global Catalogue of Microorganisms (GCM) 10K type strain sequencing project: providing services to taxonomists for standard genome sequencing and annotation.</title>
        <authorList>
            <consortium name="The Broad Institute Genomics Platform"/>
            <consortium name="The Broad Institute Genome Sequencing Center for Infectious Disease"/>
            <person name="Wu L."/>
            <person name="Ma J."/>
        </authorList>
    </citation>
    <scope>NUCLEOTIDE SEQUENCE [LARGE SCALE GENOMIC DNA]</scope>
    <source>
        <strain evidence="3">KCTC 15012</strain>
    </source>
</reference>
<sequence>MSTNAAFKLQDAGFSRAQVEALGEFLDTQAATKTDLAETEHRLDARIADLHSEMKLLEQRMTIKLGGLMVLAVGVLLAAIRYLPPAGPMPHM</sequence>
<dbReference type="EMBL" id="JBHUIY010000044">
    <property type="protein sequence ID" value="MFD2235375.1"/>
    <property type="molecule type" value="Genomic_DNA"/>
</dbReference>
<evidence type="ECO:0000313" key="3">
    <source>
        <dbReference type="Proteomes" id="UP001597296"/>
    </source>
</evidence>
<protein>
    <recommendedName>
        <fullName evidence="4">DUF1640 domain-containing protein</fullName>
    </recommendedName>
</protein>
<evidence type="ECO:0000313" key="2">
    <source>
        <dbReference type="EMBL" id="MFD2235375.1"/>
    </source>
</evidence>
<name>A0ABW5CGV3_9PROT</name>
<dbReference type="RefSeq" id="WP_377318497.1">
    <property type="nucleotide sequence ID" value="NZ_JBHUIY010000044.1"/>
</dbReference>
<organism evidence="2 3">
    <name type="scientific">Phaeospirillum tilakii</name>
    <dbReference type="NCBI Taxonomy" id="741673"/>
    <lineage>
        <taxon>Bacteria</taxon>
        <taxon>Pseudomonadati</taxon>
        <taxon>Pseudomonadota</taxon>
        <taxon>Alphaproteobacteria</taxon>
        <taxon>Rhodospirillales</taxon>
        <taxon>Rhodospirillaceae</taxon>
        <taxon>Phaeospirillum</taxon>
    </lineage>
</organism>
<feature type="transmembrane region" description="Helical" evidence="1">
    <location>
        <begin position="65"/>
        <end position="83"/>
    </location>
</feature>
<comment type="caution">
    <text evidence="2">The sequence shown here is derived from an EMBL/GenBank/DDBJ whole genome shotgun (WGS) entry which is preliminary data.</text>
</comment>
<proteinExistence type="predicted"/>
<keyword evidence="1" id="KW-0472">Membrane</keyword>
<accession>A0ABW5CGV3</accession>
<evidence type="ECO:0008006" key="4">
    <source>
        <dbReference type="Google" id="ProtNLM"/>
    </source>
</evidence>
<dbReference type="Proteomes" id="UP001597296">
    <property type="component" value="Unassembled WGS sequence"/>
</dbReference>
<keyword evidence="1" id="KW-1133">Transmembrane helix</keyword>
<evidence type="ECO:0000256" key="1">
    <source>
        <dbReference type="SAM" id="Phobius"/>
    </source>
</evidence>
<gene>
    <name evidence="2" type="ORF">ACFSNB_16345</name>
</gene>